<name>A0AAD8NN91_TARER</name>
<accession>A0AAD8NN91</accession>
<dbReference type="AlphaFoldDB" id="A0AAD8NN91"/>
<comment type="caution">
    <text evidence="2">The sequence shown here is derived from an EMBL/GenBank/DDBJ whole genome shotgun (WGS) entry which is preliminary data.</text>
</comment>
<sequence>MAPKRKRVLGGVFEASSSSAGQTSRRASMLASAARRATAAAVQNVGGDAHENTDGLLMSSNYIDLGSCTEQGY</sequence>
<protein>
    <submittedName>
        <fullName evidence="2">Uncharacterized protein</fullName>
    </submittedName>
</protein>
<gene>
    <name evidence="2" type="ORF">QVD17_30441</name>
</gene>
<reference evidence="2" key="1">
    <citation type="journal article" date="2023" name="bioRxiv">
        <title>Improved chromosome-level genome assembly for marigold (Tagetes erecta).</title>
        <authorList>
            <person name="Jiang F."/>
            <person name="Yuan L."/>
            <person name="Wang S."/>
            <person name="Wang H."/>
            <person name="Xu D."/>
            <person name="Wang A."/>
            <person name="Fan W."/>
        </authorList>
    </citation>
    <scope>NUCLEOTIDE SEQUENCE</scope>
    <source>
        <strain evidence="2">WSJ</strain>
        <tissue evidence="2">Leaf</tissue>
    </source>
</reference>
<evidence type="ECO:0000313" key="2">
    <source>
        <dbReference type="EMBL" id="KAK1414691.1"/>
    </source>
</evidence>
<evidence type="ECO:0000313" key="3">
    <source>
        <dbReference type="Proteomes" id="UP001229421"/>
    </source>
</evidence>
<evidence type="ECO:0000256" key="1">
    <source>
        <dbReference type="SAM" id="MobiDB-lite"/>
    </source>
</evidence>
<organism evidence="2 3">
    <name type="scientific">Tagetes erecta</name>
    <name type="common">African marigold</name>
    <dbReference type="NCBI Taxonomy" id="13708"/>
    <lineage>
        <taxon>Eukaryota</taxon>
        <taxon>Viridiplantae</taxon>
        <taxon>Streptophyta</taxon>
        <taxon>Embryophyta</taxon>
        <taxon>Tracheophyta</taxon>
        <taxon>Spermatophyta</taxon>
        <taxon>Magnoliopsida</taxon>
        <taxon>eudicotyledons</taxon>
        <taxon>Gunneridae</taxon>
        <taxon>Pentapetalae</taxon>
        <taxon>asterids</taxon>
        <taxon>campanulids</taxon>
        <taxon>Asterales</taxon>
        <taxon>Asteraceae</taxon>
        <taxon>Asteroideae</taxon>
        <taxon>Heliantheae alliance</taxon>
        <taxon>Tageteae</taxon>
        <taxon>Tagetes</taxon>
    </lineage>
</organism>
<keyword evidence="3" id="KW-1185">Reference proteome</keyword>
<feature type="region of interest" description="Disordered" evidence="1">
    <location>
        <begin position="1"/>
        <end position="28"/>
    </location>
</feature>
<dbReference type="EMBL" id="JAUHHV010000008">
    <property type="protein sequence ID" value="KAK1414691.1"/>
    <property type="molecule type" value="Genomic_DNA"/>
</dbReference>
<proteinExistence type="predicted"/>
<dbReference type="Proteomes" id="UP001229421">
    <property type="component" value="Unassembled WGS sequence"/>
</dbReference>